<dbReference type="RefSeq" id="WP_307490042.1">
    <property type="nucleotide sequence ID" value="NZ_JAUSVB010000001.1"/>
</dbReference>
<accession>A0ABU0EB74</accession>
<dbReference type="SMART" id="SM00852">
    <property type="entry name" value="MoCF_biosynth"/>
    <property type="match status" value="1"/>
</dbReference>
<dbReference type="CDD" id="cd00886">
    <property type="entry name" value="MogA_MoaB"/>
    <property type="match status" value="1"/>
</dbReference>
<protein>
    <submittedName>
        <fullName evidence="4">Molybdenum cofactor synthesis domain-containing protein</fullName>
    </submittedName>
</protein>
<evidence type="ECO:0000259" key="3">
    <source>
        <dbReference type="SMART" id="SM00852"/>
    </source>
</evidence>
<name>A0ABU0EB74_9CELL</name>
<dbReference type="PANTHER" id="PTHR43764:SF1">
    <property type="entry name" value="MOLYBDOPTERIN MOLYBDOTRANSFERASE"/>
    <property type="match status" value="1"/>
</dbReference>
<evidence type="ECO:0000313" key="5">
    <source>
        <dbReference type="Proteomes" id="UP001239626"/>
    </source>
</evidence>
<dbReference type="PANTHER" id="PTHR43764">
    <property type="entry name" value="MOLYBDENUM COFACTOR BIOSYNTHESIS"/>
    <property type="match status" value="1"/>
</dbReference>
<dbReference type="SUPFAM" id="SSF53218">
    <property type="entry name" value="Molybdenum cofactor biosynthesis proteins"/>
    <property type="match status" value="1"/>
</dbReference>
<dbReference type="InterPro" id="IPR001453">
    <property type="entry name" value="MoaB/Mog_dom"/>
</dbReference>
<sequence length="164" mass="16473">MQTSPPVLAAVVVVSDRSAAGEREDRSGPTAVERLEAAGFTVAGVAVVPDGTRSVESALRVALTAGARLVVTSGGTGVGPRDQTPEGTLPVIDRHLPGIAELLRREGATTVPTAVLSRGLAGVTEDGALVVNLPGSPGGVRDGLDVLLPLVGHVLDQVAGGDHR</sequence>
<comment type="pathway">
    <text evidence="1">Cofactor biosynthesis; molybdopterin biosynthesis.</text>
</comment>
<organism evidence="4 5">
    <name type="scientific">Cellulomonas humilata</name>
    <dbReference type="NCBI Taxonomy" id="144055"/>
    <lineage>
        <taxon>Bacteria</taxon>
        <taxon>Bacillati</taxon>
        <taxon>Actinomycetota</taxon>
        <taxon>Actinomycetes</taxon>
        <taxon>Micrococcales</taxon>
        <taxon>Cellulomonadaceae</taxon>
        <taxon>Cellulomonas</taxon>
    </lineage>
</organism>
<dbReference type="Pfam" id="PF00994">
    <property type="entry name" value="MoCF_biosynth"/>
    <property type="match status" value="1"/>
</dbReference>
<dbReference type="NCBIfam" id="TIGR00177">
    <property type="entry name" value="molyb_syn"/>
    <property type="match status" value="1"/>
</dbReference>
<evidence type="ECO:0000256" key="2">
    <source>
        <dbReference type="ARBA" id="ARBA00023150"/>
    </source>
</evidence>
<keyword evidence="5" id="KW-1185">Reference proteome</keyword>
<proteinExistence type="predicted"/>
<reference evidence="4 5" key="1">
    <citation type="submission" date="2023-07" db="EMBL/GenBank/DDBJ databases">
        <title>Sorghum-associated microbial communities from plants grown in Nebraska, USA.</title>
        <authorList>
            <person name="Schachtman D."/>
        </authorList>
    </citation>
    <scope>NUCLEOTIDE SEQUENCE [LARGE SCALE GENOMIC DNA]</scope>
    <source>
        <strain evidence="4 5">BE332</strain>
    </source>
</reference>
<dbReference type="InterPro" id="IPR036425">
    <property type="entry name" value="MoaB/Mog-like_dom_sf"/>
</dbReference>
<evidence type="ECO:0000256" key="1">
    <source>
        <dbReference type="ARBA" id="ARBA00005046"/>
    </source>
</evidence>
<evidence type="ECO:0000313" key="4">
    <source>
        <dbReference type="EMBL" id="MDQ0372506.1"/>
    </source>
</evidence>
<dbReference type="EMBL" id="JAUSVB010000001">
    <property type="protein sequence ID" value="MDQ0372506.1"/>
    <property type="molecule type" value="Genomic_DNA"/>
</dbReference>
<comment type="caution">
    <text evidence="4">The sequence shown here is derived from an EMBL/GenBank/DDBJ whole genome shotgun (WGS) entry which is preliminary data.</text>
</comment>
<dbReference type="InterPro" id="IPR051920">
    <property type="entry name" value="MPT_Adenylyltrnsfr/MoaC-Rel"/>
</dbReference>
<dbReference type="Gene3D" id="3.40.980.10">
    <property type="entry name" value="MoaB/Mog-like domain"/>
    <property type="match status" value="1"/>
</dbReference>
<keyword evidence="2" id="KW-0501">Molybdenum cofactor biosynthesis</keyword>
<dbReference type="Proteomes" id="UP001239626">
    <property type="component" value="Unassembled WGS sequence"/>
</dbReference>
<feature type="domain" description="MoaB/Mog" evidence="3">
    <location>
        <begin position="10"/>
        <end position="154"/>
    </location>
</feature>
<gene>
    <name evidence="4" type="ORF">J2X26_000803</name>
</gene>